<dbReference type="PANTHER" id="PTHR10984:SF25">
    <property type="entry name" value="ENDOPLASMIC RETICULUM-GOLGI INTERMEDIATE COMPARTMENT PROTEIN 3"/>
    <property type="match status" value="1"/>
</dbReference>
<sequence>MENILSVKGITERIRSLDVYPKVLEDFRIKTFGGATVTIISGLLMSVLFISELNYYLTPELREELLVDVSRGDKLRINLDVIFPHISCQFLAIDAIDVSGEQHINIDHNVFKRRLTLKGEPIDAPEKDNTIGSVNRTAKEFLNKVVTAAPTPSTTTLDPHRCESCYGAENARRKCCNSCDDVRQAYSEKGWAVNNLGDILQCKREGMSERLQDFDKEGCQVFGYVEVNRVGGNLHIAPGKSFTKHHIHVHDLNINDFQRFNLTHKIRHLSFGRTVAGKTNPLDGSVQIAEEGSMMFQYYIKIVATLYAKSDGQTLQTNQFAVTRHKKPVFESLTENGMPGVFFIYEFGPVMVKYSEINKSFMHFLTSVCAIVGGIFTVSAIIDSLLYHSIRAIQKKIELGKAS</sequence>
<feature type="domain" description="Endoplasmic reticulum vesicle transporter C-terminal" evidence="9">
    <location>
        <begin position="165"/>
        <end position="383"/>
    </location>
</feature>
<dbReference type="GO" id="GO:0006890">
    <property type="term" value="P:retrograde vesicle-mediated transport, Golgi to endoplasmic reticulum"/>
    <property type="evidence" value="ECO:0007669"/>
    <property type="project" value="TreeGrafter"/>
</dbReference>
<feature type="transmembrane region" description="Helical" evidence="8">
    <location>
        <begin position="361"/>
        <end position="386"/>
    </location>
</feature>
<evidence type="ECO:0000313" key="11">
    <source>
        <dbReference type="EMBL" id="CAD7637003.1"/>
    </source>
</evidence>
<name>A0A7R9L8P7_9ACAR</name>
<dbReference type="GO" id="GO:0005789">
    <property type="term" value="C:endoplasmic reticulum membrane"/>
    <property type="evidence" value="ECO:0007669"/>
    <property type="project" value="TreeGrafter"/>
</dbReference>
<keyword evidence="12" id="KW-1185">Reference proteome</keyword>
<evidence type="ECO:0000256" key="4">
    <source>
        <dbReference type="ARBA" id="ARBA00022692"/>
    </source>
</evidence>
<evidence type="ECO:0000256" key="3">
    <source>
        <dbReference type="ARBA" id="ARBA00005648"/>
    </source>
</evidence>
<reference evidence="11" key="1">
    <citation type="submission" date="2020-11" db="EMBL/GenBank/DDBJ databases">
        <authorList>
            <person name="Tran Van P."/>
        </authorList>
    </citation>
    <scope>NUCLEOTIDE SEQUENCE</scope>
</reference>
<keyword evidence="6 8" id="KW-0472">Membrane</keyword>
<dbReference type="InterPro" id="IPR039542">
    <property type="entry name" value="Erv_N"/>
</dbReference>
<dbReference type="AlphaFoldDB" id="A0A7R9L8P7"/>
<organism evidence="11">
    <name type="scientific">Oppiella nova</name>
    <dbReference type="NCBI Taxonomy" id="334625"/>
    <lineage>
        <taxon>Eukaryota</taxon>
        <taxon>Metazoa</taxon>
        <taxon>Ecdysozoa</taxon>
        <taxon>Arthropoda</taxon>
        <taxon>Chelicerata</taxon>
        <taxon>Arachnida</taxon>
        <taxon>Acari</taxon>
        <taxon>Acariformes</taxon>
        <taxon>Sarcoptiformes</taxon>
        <taxon>Oribatida</taxon>
        <taxon>Brachypylina</taxon>
        <taxon>Oppioidea</taxon>
        <taxon>Oppiidae</taxon>
        <taxon>Oppiella</taxon>
    </lineage>
</organism>
<dbReference type="Proteomes" id="UP000728032">
    <property type="component" value="Unassembled WGS sequence"/>
</dbReference>
<evidence type="ECO:0000259" key="9">
    <source>
        <dbReference type="Pfam" id="PF07970"/>
    </source>
</evidence>
<dbReference type="Pfam" id="PF07970">
    <property type="entry name" value="COPIIcoated_ERV"/>
    <property type="match status" value="1"/>
</dbReference>
<dbReference type="InterPro" id="IPR045888">
    <property type="entry name" value="Erv"/>
</dbReference>
<dbReference type="GO" id="GO:0000139">
    <property type="term" value="C:Golgi membrane"/>
    <property type="evidence" value="ECO:0007669"/>
    <property type="project" value="TreeGrafter"/>
</dbReference>
<evidence type="ECO:0000256" key="8">
    <source>
        <dbReference type="SAM" id="Phobius"/>
    </source>
</evidence>
<dbReference type="GO" id="GO:0030134">
    <property type="term" value="C:COPII-coated ER to Golgi transport vesicle"/>
    <property type="evidence" value="ECO:0007669"/>
    <property type="project" value="TreeGrafter"/>
</dbReference>
<dbReference type="GO" id="GO:0006888">
    <property type="term" value="P:endoplasmic reticulum to Golgi vesicle-mediated transport"/>
    <property type="evidence" value="ECO:0007669"/>
    <property type="project" value="TreeGrafter"/>
</dbReference>
<proteinExistence type="inferred from homology"/>
<dbReference type="OrthoDB" id="270930at2759"/>
<evidence type="ECO:0000256" key="1">
    <source>
        <dbReference type="ARBA" id="ARBA00004257"/>
    </source>
</evidence>
<evidence type="ECO:0000256" key="2">
    <source>
        <dbReference type="ARBA" id="ARBA00004457"/>
    </source>
</evidence>
<feature type="domain" description="Endoplasmic reticulum vesicle transporter N-terminal" evidence="10">
    <location>
        <begin position="14"/>
        <end position="103"/>
    </location>
</feature>
<dbReference type="EMBL" id="OC914867">
    <property type="protein sequence ID" value="CAD7637003.1"/>
    <property type="molecule type" value="Genomic_DNA"/>
</dbReference>
<keyword evidence="5 8" id="KW-1133">Transmembrane helix</keyword>
<dbReference type="GO" id="GO:0033116">
    <property type="term" value="C:endoplasmic reticulum-Golgi intermediate compartment membrane"/>
    <property type="evidence" value="ECO:0007669"/>
    <property type="project" value="UniProtKB-SubCell"/>
</dbReference>
<dbReference type="PANTHER" id="PTHR10984">
    <property type="entry name" value="ENDOPLASMIC RETICULUM-GOLGI INTERMEDIATE COMPARTMENT PROTEIN"/>
    <property type="match status" value="1"/>
</dbReference>
<dbReference type="InterPro" id="IPR012936">
    <property type="entry name" value="Erv_C"/>
</dbReference>
<evidence type="ECO:0000313" key="12">
    <source>
        <dbReference type="Proteomes" id="UP000728032"/>
    </source>
</evidence>
<accession>A0A7R9L8P7</accession>
<comment type="subcellular location">
    <subcellularLocation>
        <location evidence="2">Endoplasmic reticulum-Golgi intermediate compartment membrane</location>
        <topology evidence="2">Multi-pass membrane protein</topology>
    </subcellularLocation>
    <subcellularLocation>
        <location evidence="1">Golgi apparatus</location>
        <location evidence="1">cis-Golgi network membrane</location>
        <topology evidence="1">Multi-pass membrane protein</topology>
    </subcellularLocation>
</comment>
<evidence type="ECO:0000256" key="5">
    <source>
        <dbReference type="ARBA" id="ARBA00022989"/>
    </source>
</evidence>
<comment type="similarity">
    <text evidence="3">Belongs to the ERGIC family.</text>
</comment>
<evidence type="ECO:0000256" key="7">
    <source>
        <dbReference type="ARBA" id="ARBA00040493"/>
    </source>
</evidence>
<dbReference type="EMBL" id="CAJPVJ010000042">
    <property type="protein sequence ID" value="CAG2159368.1"/>
    <property type="molecule type" value="Genomic_DNA"/>
</dbReference>
<gene>
    <name evidence="11" type="ORF">ONB1V03_LOCUS553</name>
</gene>
<protein>
    <recommendedName>
        <fullName evidence="7">Endoplasmic reticulum-Golgi intermediate compartment protein 3</fullName>
    </recommendedName>
</protein>
<keyword evidence="4 8" id="KW-0812">Transmembrane</keyword>
<dbReference type="Pfam" id="PF13850">
    <property type="entry name" value="ERGIC_N"/>
    <property type="match status" value="1"/>
</dbReference>
<evidence type="ECO:0000256" key="6">
    <source>
        <dbReference type="ARBA" id="ARBA00023136"/>
    </source>
</evidence>
<evidence type="ECO:0000259" key="10">
    <source>
        <dbReference type="Pfam" id="PF13850"/>
    </source>
</evidence>